<proteinExistence type="predicted"/>
<accession>G7IBI4</accession>
<name>G7IBI4_MEDTR</name>
<reference evidence="2 4" key="2">
    <citation type="journal article" date="2014" name="BMC Genomics">
        <title>An improved genome release (version Mt4.0) for the model legume Medicago truncatula.</title>
        <authorList>
            <person name="Tang H."/>
            <person name="Krishnakumar V."/>
            <person name="Bidwell S."/>
            <person name="Rosen B."/>
            <person name="Chan A."/>
            <person name="Zhou S."/>
            <person name="Gentzbittel L."/>
            <person name="Childs K.L."/>
            <person name="Yandell M."/>
            <person name="Gundlach H."/>
            <person name="Mayer K.F."/>
            <person name="Schwartz D.C."/>
            <person name="Town C.D."/>
        </authorList>
    </citation>
    <scope>GENOME REANNOTATION</scope>
    <source>
        <strain evidence="3 4">cv. Jemalong A17</strain>
    </source>
</reference>
<sequence length="59" mass="6268">MAIGPRPYGHPQKIPTMGRGMGKGTKVVAHEGTGIFCKGGYGNGYYSTLPIEYPLPSLD</sequence>
<gene>
    <name evidence="2" type="ordered locus">MTR_1g064110</name>
</gene>
<dbReference type="PaxDb" id="3880-AES60723"/>
<dbReference type="Proteomes" id="UP000002051">
    <property type="component" value="Unassembled WGS sequence"/>
</dbReference>
<dbReference type="EnsemblPlants" id="AES60723">
    <property type="protein sequence ID" value="AES60723"/>
    <property type="gene ID" value="MTR_1g064110"/>
</dbReference>
<evidence type="ECO:0000256" key="1">
    <source>
        <dbReference type="SAM" id="MobiDB-lite"/>
    </source>
</evidence>
<evidence type="ECO:0000313" key="2">
    <source>
        <dbReference type="EMBL" id="AES60723.1"/>
    </source>
</evidence>
<feature type="region of interest" description="Disordered" evidence="1">
    <location>
        <begin position="1"/>
        <end position="22"/>
    </location>
</feature>
<organism evidence="2 4">
    <name type="scientific">Medicago truncatula</name>
    <name type="common">Barrel medic</name>
    <name type="synonym">Medicago tribuloides</name>
    <dbReference type="NCBI Taxonomy" id="3880"/>
    <lineage>
        <taxon>Eukaryota</taxon>
        <taxon>Viridiplantae</taxon>
        <taxon>Streptophyta</taxon>
        <taxon>Embryophyta</taxon>
        <taxon>Tracheophyta</taxon>
        <taxon>Spermatophyta</taxon>
        <taxon>Magnoliopsida</taxon>
        <taxon>eudicotyledons</taxon>
        <taxon>Gunneridae</taxon>
        <taxon>Pentapetalae</taxon>
        <taxon>rosids</taxon>
        <taxon>fabids</taxon>
        <taxon>Fabales</taxon>
        <taxon>Fabaceae</taxon>
        <taxon>Papilionoideae</taxon>
        <taxon>50 kb inversion clade</taxon>
        <taxon>NPAAA clade</taxon>
        <taxon>Hologalegina</taxon>
        <taxon>IRL clade</taxon>
        <taxon>Trifolieae</taxon>
        <taxon>Medicago</taxon>
    </lineage>
</organism>
<dbReference type="EMBL" id="CM001217">
    <property type="protein sequence ID" value="AES60723.1"/>
    <property type="molecule type" value="Genomic_DNA"/>
</dbReference>
<evidence type="ECO:0000313" key="3">
    <source>
        <dbReference type="EnsemblPlants" id="AES60723"/>
    </source>
</evidence>
<reference evidence="3" key="3">
    <citation type="submission" date="2015-04" db="UniProtKB">
        <authorList>
            <consortium name="EnsemblPlants"/>
        </authorList>
    </citation>
    <scope>IDENTIFICATION</scope>
    <source>
        <strain evidence="3">cv. Jemalong A17</strain>
    </source>
</reference>
<protein>
    <submittedName>
        <fullName evidence="2 3">Uncharacterized protein</fullName>
    </submittedName>
</protein>
<dbReference type="HOGENOM" id="CLU_2964272_0_0_1"/>
<keyword evidence="4" id="KW-1185">Reference proteome</keyword>
<dbReference type="AlphaFoldDB" id="G7IBI4"/>
<evidence type="ECO:0000313" key="4">
    <source>
        <dbReference type="Proteomes" id="UP000002051"/>
    </source>
</evidence>
<reference evidence="2 4" key="1">
    <citation type="journal article" date="2011" name="Nature">
        <title>The Medicago genome provides insight into the evolution of rhizobial symbioses.</title>
        <authorList>
            <person name="Young N.D."/>
            <person name="Debelle F."/>
            <person name="Oldroyd G.E."/>
            <person name="Geurts R."/>
            <person name="Cannon S.B."/>
            <person name="Udvardi M.K."/>
            <person name="Benedito V.A."/>
            <person name="Mayer K.F."/>
            <person name="Gouzy J."/>
            <person name="Schoof H."/>
            <person name="Van de Peer Y."/>
            <person name="Proost S."/>
            <person name="Cook D.R."/>
            <person name="Meyers B.C."/>
            <person name="Spannagl M."/>
            <person name="Cheung F."/>
            <person name="De Mita S."/>
            <person name="Krishnakumar V."/>
            <person name="Gundlach H."/>
            <person name="Zhou S."/>
            <person name="Mudge J."/>
            <person name="Bharti A.K."/>
            <person name="Murray J.D."/>
            <person name="Naoumkina M.A."/>
            <person name="Rosen B."/>
            <person name="Silverstein K.A."/>
            <person name="Tang H."/>
            <person name="Rombauts S."/>
            <person name="Zhao P.X."/>
            <person name="Zhou P."/>
            <person name="Barbe V."/>
            <person name="Bardou P."/>
            <person name="Bechner M."/>
            <person name="Bellec A."/>
            <person name="Berger A."/>
            <person name="Berges H."/>
            <person name="Bidwell S."/>
            <person name="Bisseling T."/>
            <person name="Choisne N."/>
            <person name="Couloux A."/>
            <person name="Denny R."/>
            <person name="Deshpande S."/>
            <person name="Dai X."/>
            <person name="Doyle J.J."/>
            <person name="Dudez A.M."/>
            <person name="Farmer A.D."/>
            <person name="Fouteau S."/>
            <person name="Franken C."/>
            <person name="Gibelin C."/>
            <person name="Gish J."/>
            <person name="Goldstein S."/>
            <person name="Gonzalez A.J."/>
            <person name="Green P.J."/>
            <person name="Hallab A."/>
            <person name="Hartog M."/>
            <person name="Hua A."/>
            <person name="Humphray S.J."/>
            <person name="Jeong D.H."/>
            <person name="Jing Y."/>
            <person name="Jocker A."/>
            <person name="Kenton S.M."/>
            <person name="Kim D.J."/>
            <person name="Klee K."/>
            <person name="Lai H."/>
            <person name="Lang C."/>
            <person name="Lin S."/>
            <person name="Macmil S.L."/>
            <person name="Magdelenat G."/>
            <person name="Matthews L."/>
            <person name="McCorrison J."/>
            <person name="Monaghan E.L."/>
            <person name="Mun J.H."/>
            <person name="Najar F.Z."/>
            <person name="Nicholson C."/>
            <person name="Noirot C."/>
            <person name="O'Bleness M."/>
            <person name="Paule C.R."/>
            <person name="Poulain J."/>
            <person name="Prion F."/>
            <person name="Qin B."/>
            <person name="Qu C."/>
            <person name="Retzel E.F."/>
            <person name="Riddle C."/>
            <person name="Sallet E."/>
            <person name="Samain S."/>
            <person name="Samson N."/>
            <person name="Sanders I."/>
            <person name="Saurat O."/>
            <person name="Scarpelli C."/>
            <person name="Schiex T."/>
            <person name="Segurens B."/>
            <person name="Severin A.J."/>
            <person name="Sherrier D.J."/>
            <person name="Shi R."/>
            <person name="Sims S."/>
            <person name="Singer S.R."/>
            <person name="Sinharoy S."/>
            <person name="Sterck L."/>
            <person name="Viollet A."/>
            <person name="Wang B.B."/>
            <person name="Wang K."/>
            <person name="Wang M."/>
            <person name="Wang X."/>
            <person name="Warfsmann J."/>
            <person name="Weissenbach J."/>
            <person name="White D.D."/>
            <person name="White J.D."/>
            <person name="Wiley G.B."/>
            <person name="Wincker P."/>
            <person name="Xing Y."/>
            <person name="Yang L."/>
            <person name="Yao Z."/>
            <person name="Ying F."/>
            <person name="Zhai J."/>
            <person name="Zhou L."/>
            <person name="Zuber A."/>
            <person name="Denarie J."/>
            <person name="Dixon R.A."/>
            <person name="May G.D."/>
            <person name="Schwartz D.C."/>
            <person name="Rogers J."/>
            <person name="Quetier F."/>
            <person name="Town C.D."/>
            <person name="Roe B.A."/>
        </authorList>
    </citation>
    <scope>NUCLEOTIDE SEQUENCE [LARGE SCALE GENOMIC DNA]</scope>
    <source>
        <strain evidence="2">A17</strain>
        <strain evidence="3 4">cv. Jemalong A17</strain>
    </source>
</reference>